<dbReference type="InterPro" id="IPR011059">
    <property type="entry name" value="Metal-dep_hydrolase_composite"/>
</dbReference>
<sequence>MTRILLHGGTVITMAMDRPDAERLDILVENGRIAAMAENLKETDAETIDFSGRILMPGLVNAHLHSWQAALRCIGSDWTLLEYLAKTHGGLASHYQPEDMHIAALACALNQINCGTTTLGDWSHNARTPEHADATLQGLAESGIRAVFFHGMSHRLREQAHPAAEIDRLLAGPIARHDLLDLGMAIPGPQLSSAKIAIADFLTARDRDLLVSMHQSGGRPGPSWEAVRDAGLIGPLTNIVHGNDIPDEWLKSFVDAGATFTVTPENELGQGHGFPVTGRLMRLGAAPSLGTDIDTAVSGEVLIAARIAIAQQRGYDHEQQRRSTGLFSPTPTITSKQALTWSTIEGARALGLADRIGQLAPGMLADLIAIDTRALNLWPAHDPTAAALQASIANIEAVMIAGRWRKRDHALVDVDLGTVLDRLSESGQRLLGKIEASGILGRIREQVILRVVHRMLKKHSRI</sequence>
<organism evidence="3 4">
    <name type="scientific">Rhizobium tropici</name>
    <dbReference type="NCBI Taxonomy" id="398"/>
    <lineage>
        <taxon>Bacteria</taxon>
        <taxon>Pseudomonadati</taxon>
        <taxon>Pseudomonadota</taxon>
        <taxon>Alphaproteobacteria</taxon>
        <taxon>Hyphomicrobiales</taxon>
        <taxon>Rhizobiaceae</taxon>
        <taxon>Rhizobium/Agrobacterium group</taxon>
        <taxon>Rhizobium</taxon>
    </lineage>
</organism>
<dbReference type="InterPro" id="IPR032466">
    <property type="entry name" value="Metal_Hydrolase"/>
</dbReference>
<dbReference type="AlphaFoldDB" id="A0A329YCB6"/>
<evidence type="ECO:0000256" key="1">
    <source>
        <dbReference type="ARBA" id="ARBA00006745"/>
    </source>
</evidence>
<dbReference type="GO" id="GO:0016810">
    <property type="term" value="F:hydrolase activity, acting on carbon-nitrogen (but not peptide) bonds"/>
    <property type="evidence" value="ECO:0007669"/>
    <property type="project" value="InterPro"/>
</dbReference>
<dbReference type="Gene3D" id="3.20.20.140">
    <property type="entry name" value="Metal-dependent hydrolases"/>
    <property type="match status" value="1"/>
</dbReference>
<comment type="similarity">
    <text evidence="1">Belongs to the metallo-dependent hydrolases superfamily. ATZ/TRZ family.</text>
</comment>
<dbReference type="PANTHER" id="PTHR43794:SF5">
    <property type="entry name" value="CHLOROHYDROLASE FAMILY PROTEIN"/>
    <property type="match status" value="1"/>
</dbReference>
<feature type="domain" description="Amidohydrolase-related" evidence="2">
    <location>
        <begin position="284"/>
        <end position="404"/>
    </location>
</feature>
<name>A0A329YCB6_RHITR</name>
<evidence type="ECO:0000313" key="4">
    <source>
        <dbReference type="Proteomes" id="UP000251205"/>
    </source>
</evidence>
<accession>A0A329YCB6</accession>
<reference evidence="3 4" key="1">
    <citation type="submission" date="2018-06" db="EMBL/GenBank/DDBJ databases">
        <title>Whole Genome Sequence of an efficient microsymbiont, Rhizobium tropici.</title>
        <authorList>
            <person name="Srinivasan R."/>
            <person name="Singh H.V."/>
            <person name="Srivastava R."/>
            <person name="Kumari B."/>
            <person name="Radhakrishna A."/>
        </authorList>
    </citation>
    <scope>NUCLEOTIDE SEQUENCE [LARGE SCALE GENOMIC DNA]</scope>
    <source>
        <strain evidence="3 4">IGFRI Rhizo-19</strain>
    </source>
</reference>
<dbReference type="PANTHER" id="PTHR43794">
    <property type="entry name" value="AMINOHYDROLASE SSNA-RELATED"/>
    <property type="match status" value="1"/>
</dbReference>
<dbReference type="EMBL" id="QMKK01000032">
    <property type="protein sequence ID" value="RAX41137.1"/>
    <property type="molecule type" value="Genomic_DNA"/>
</dbReference>
<protein>
    <submittedName>
        <fullName evidence="3">Cytosine deaminase</fullName>
    </submittedName>
</protein>
<dbReference type="Proteomes" id="UP000251205">
    <property type="component" value="Unassembled WGS sequence"/>
</dbReference>
<evidence type="ECO:0000313" key="3">
    <source>
        <dbReference type="EMBL" id="RAX41137.1"/>
    </source>
</evidence>
<proteinExistence type="inferred from homology"/>
<dbReference type="RefSeq" id="WP_112342153.1">
    <property type="nucleotide sequence ID" value="NZ_QMKK01000032.1"/>
</dbReference>
<dbReference type="InterPro" id="IPR006680">
    <property type="entry name" value="Amidohydro-rel"/>
</dbReference>
<feature type="domain" description="Amidohydrolase-related" evidence="2">
    <location>
        <begin position="54"/>
        <end position="215"/>
    </location>
</feature>
<dbReference type="NCBIfam" id="NF006056">
    <property type="entry name" value="PRK08204.1"/>
    <property type="match status" value="1"/>
</dbReference>
<dbReference type="SUPFAM" id="SSF51556">
    <property type="entry name" value="Metallo-dependent hydrolases"/>
    <property type="match status" value="1"/>
</dbReference>
<dbReference type="Pfam" id="PF01979">
    <property type="entry name" value="Amidohydro_1"/>
    <property type="match status" value="2"/>
</dbReference>
<dbReference type="Gene3D" id="2.30.40.10">
    <property type="entry name" value="Urease, subunit C, domain 1"/>
    <property type="match status" value="1"/>
</dbReference>
<evidence type="ECO:0000259" key="2">
    <source>
        <dbReference type="Pfam" id="PF01979"/>
    </source>
</evidence>
<dbReference type="OrthoDB" id="9796020at2"/>
<gene>
    <name evidence="3" type="ORF">DQ393_12775</name>
</gene>
<dbReference type="SUPFAM" id="SSF51338">
    <property type="entry name" value="Composite domain of metallo-dependent hydrolases"/>
    <property type="match status" value="1"/>
</dbReference>
<dbReference type="InterPro" id="IPR050287">
    <property type="entry name" value="MTA/SAH_deaminase"/>
</dbReference>
<comment type="caution">
    <text evidence="3">The sequence shown here is derived from an EMBL/GenBank/DDBJ whole genome shotgun (WGS) entry which is preliminary data.</text>
</comment>